<protein>
    <submittedName>
        <fullName evidence="1">Uncharacterized protein</fullName>
    </submittedName>
</protein>
<proteinExistence type="predicted"/>
<name>A0A0A9DXT4_ARUDO</name>
<accession>A0A0A9DXT4</accession>
<reference evidence="1" key="2">
    <citation type="journal article" date="2015" name="Data Brief">
        <title>Shoot transcriptome of the giant reed, Arundo donax.</title>
        <authorList>
            <person name="Barrero R.A."/>
            <person name="Guerrero F.D."/>
            <person name="Moolhuijzen P."/>
            <person name="Goolsby J.A."/>
            <person name="Tidwell J."/>
            <person name="Bellgard S.E."/>
            <person name="Bellgard M.I."/>
        </authorList>
    </citation>
    <scope>NUCLEOTIDE SEQUENCE</scope>
    <source>
        <tissue evidence="1">Shoot tissue taken approximately 20 cm above the soil surface</tissue>
    </source>
</reference>
<reference evidence="1" key="1">
    <citation type="submission" date="2014-09" db="EMBL/GenBank/DDBJ databases">
        <authorList>
            <person name="Magalhaes I.L.F."/>
            <person name="Oliveira U."/>
            <person name="Santos F.R."/>
            <person name="Vidigal T.H.D.A."/>
            <person name="Brescovit A.D."/>
            <person name="Santos A.J."/>
        </authorList>
    </citation>
    <scope>NUCLEOTIDE SEQUENCE</scope>
    <source>
        <tissue evidence="1">Shoot tissue taken approximately 20 cm above the soil surface</tissue>
    </source>
</reference>
<sequence>MISSRISTARLFLITTTKGFINSFWKL</sequence>
<dbReference type="AlphaFoldDB" id="A0A0A9DXT4"/>
<organism evidence="1">
    <name type="scientific">Arundo donax</name>
    <name type="common">Giant reed</name>
    <name type="synonym">Donax arundinaceus</name>
    <dbReference type="NCBI Taxonomy" id="35708"/>
    <lineage>
        <taxon>Eukaryota</taxon>
        <taxon>Viridiplantae</taxon>
        <taxon>Streptophyta</taxon>
        <taxon>Embryophyta</taxon>
        <taxon>Tracheophyta</taxon>
        <taxon>Spermatophyta</taxon>
        <taxon>Magnoliopsida</taxon>
        <taxon>Liliopsida</taxon>
        <taxon>Poales</taxon>
        <taxon>Poaceae</taxon>
        <taxon>PACMAD clade</taxon>
        <taxon>Arundinoideae</taxon>
        <taxon>Arundineae</taxon>
        <taxon>Arundo</taxon>
    </lineage>
</organism>
<dbReference type="EMBL" id="GBRH01206392">
    <property type="protein sequence ID" value="JAD91503.1"/>
    <property type="molecule type" value="Transcribed_RNA"/>
</dbReference>
<evidence type="ECO:0000313" key="1">
    <source>
        <dbReference type="EMBL" id="JAD91503.1"/>
    </source>
</evidence>